<accession>A0ABS9GXS9</accession>
<dbReference type="Pfam" id="PF10732">
    <property type="entry name" value="DUF2524"/>
    <property type="match status" value="1"/>
</dbReference>
<comment type="caution">
    <text evidence="1">The sequence shown here is derived from an EMBL/GenBank/DDBJ whole genome shotgun (WGS) entry which is preliminary data.</text>
</comment>
<organism evidence="1 2">
    <name type="scientific">Pseudalkalibacillus berkeleyi</name>
    <dbReference type="NCBI Taxonomy" id="1069813"/>
    <lineage>
        <taxon>Bacteria</taxon>
        <taxon>Bacillati</taxon>
        <taxon>Bacillota</taxon>
        <taxon>Bacilli</taxon>
        <taxon>Bacillales</taxon>
        <taxon>Fictibacillaceae</taxon>
        <taxon>Pseudalkalibacillus</taxon>
    </lineage>
</organism>
<dbReference type="RefSeq" id="WP_236330873.1">
    <property type="nucleotide sequence ID" value="NZ_JAKIJS010000001.1"/>
</dbReference>
<evidence type="ECO:0000313" key="2">
    <source>
        <dbReference type="Proteomes" id="UP001649381"/>
    </source>
</evidence>
<proteinExistence type="predicted"/>
<gene>
    <name evidence="1" type="ORF">L2716_01285</name>
</gene>
<protein>
    <submittedName>
        <fullName evidence="1">YtzC family protein</fullName>
    </submittedName>
</protein>
<sequence length="86" mass="10021">MTEHESLQMFLNRAHQVIDLATEQNDLYNKQEPQVDETAYSSAQQQLQQTYIDLQKVSASATPQQREEIQRVMAQILKLQNDMIID</sequence>
<dbReference type="Proteomes" id="UP001649381">
    <property type="component" value="Unassembled WGS sequence"/>
</dbReference>
<dbReference type="InterPro" id="IPR019668">
    <property type="entry name" value="Uncharacterised_YtzC"/>
</dbReference>
<reference evidence="1 2" key="1">
    <citation type="submission" date="2022-01" db="EMBL/GenBank/DDBJ databases">
        <title>Alkalihalobacillus sp. EGI L200015, a novel bacterium isolated from a salt lake sediment.</title>
        <authorList>
            <person name="Gao L."/>
            <person name="Fang B.-Z."/>
            <person name="Li W.-J."/>
        </authorList>
    </citation>
    <scope>NUCLEOTIDE SEQUENCE [LARGE SCALE GENOMIC DNA]</scope>
    <source>
        <strain evidence="1 2">KCTC 12718</strain>
    </source>
</reference>
<name>A0ABS9GXS9_9BACL</name>
<dbReference type="EMBL" id="JAKIJS010000001">
    <property type="protein sequence ID" value="MCF6136342.1"/>
    <property type="molecule type" value="Genomic_DNA"/>
</dbReference>
<keyword evidence="2" id="KW-1185">Reference proteome</keyword>
<evidence type="ECO:0000313" key="1">
    <source>
        <dbReference type="EMBL" id="MCF6136342.1"/>
    </source>
</evidence>